<organism evidence="3 4">
    <name type="scientific">Mesorhizobium opportunistum</name>
    <dbReference type="NCBI Taxonomy" id="593909"/>
    <lineage>
        <taxon>Bacteria</taxon>
        <taxon>Pseudomonadati</taxon>
        <taxon>Pseudomonadota</taxon>
        <taxon>Alphaproteobacteria</taxon>
        <taxon>Hyphomicrobiales</taxon>
        <taxon>Phyllobacteriaceae</taxon>
        <taxon>Mesorhizobium</taxon>
    </lineage>
</organism>
<name>A0ABV1YLG6_9HYPH</name>
<comment type="caution">
    <text evidence="3">The sequence shown here is derived from an EMBL/GenBank/DDBJ whole genome shotgun (WGS) entry which is preliminary data.</text>
</comment>
<dbReference type="CDD" id="cd04301">
    <property type="entry name" value="NAT_SF"/>
    <property type="match status" value="1"/>
</dbReference>
<protein>
    <submittedName>
        <fullName evidence="3">GNAT family N-acetyltransferase</fullName>
    </submittedName>
</protein>
<keyword evidence="4" id="KW-1185">Reference proteome</keyword>
<feature type="region of interest" description="Disordered" evidence="1">
    <location>
        <begin position="1"/>
        <end position="27"/>
    </location>
</feature>
<sequence>MSFSSLLGDMRHPETGGERMPSRPEGFTTALAYSGDARTQAAEALYQHNIARTGIDDRAAIGAELRDTSGKVWGGLWGRTELGLLFLDMFFLPEQLRGRSFGSQLLGAIEEEAIRRGCKKAVVETSSFQAPLFYMRHGFEEFGKVEFAIPGHARIFLRKDLL</sequence>
<evidence type="ECO:0000313" key="4">
    <source>
        <dbReference type="Proteomes" id="UP001464387"/>
    </source>
</evidence>
<feature type="compositionally biased region" description="Basic and acidic residues" evidence="1">
    <location>
        <begin position="9"/>
        <end position="22"/>
    </location>
</feature>
<dbReference type="RefSeq" id="WP_287277016.1">
    <property type="nucleotide sequence ID" value="NZ_JAMYMY010000046.1"/>
</dbReference>
<feature type="domain" description="N-acetyltransferase" evidence="2">
    <location>
        <begin position="17"/>
        <end position="162"/>
    </location>
</feature>
<dbReference type="EMBL" id="JAMYPJ010000041">
    <property type="protein sequence ID" value="MER8936015.1"/>
    <property type="molecule type" value="Genomic_DNA"/>
</dbReference>
<dbReference type="InterPro" id="IPR000182">
    <property type="entry name" value="GNAT_dom"/>
</dbReference>
<dbReference type="Pfam" id="PF13508">
    <property type="entry name" value="Acetyltransf_7"/>
    <property type="match status" value="1"/>
</dbReference>
<evidence type="ECO:0000256" key="1">
    <source>
        <dbReference type="SAM" id="MobiDB-lite"/>
    </source>
</evidence>
<gene>
    <name evidence="3" type="ORF">NKI33_24030</name>
</gene>
<reference evidence="3 4" key="1">
    <citation type="journal article" date="2024" name="Proc. Natl. Acad. Sci. U.S.A.">
        <title>The evolutionary genomics of adaptation to stress in wild rhizobium bacteria.</title>
        <authorList>
            <person name="Kehlet-Delgado H."/>
            <person name="Montoya A.P."/>
            <person name="Jensen K.T."/>
            <person name="Wendlandt C.E."/>
            <person name="Dexheimer C."/>
            <person name="Roberts M."/>
            <person name="Torres Martinez L."/>
            <person name="Friesen M.L."/>
            <person name="Griffitts J.S."/>
            <person name="Porter S.S."/>
        </authorList>
    </citation>
    <scope>NUCLEOTIDE SEQUENCE [LARGE SCALE GENOMIC DNA]</scope>
    <source>
        <strain evidence="3 4">M0729</strain>
    </source>
</reference>
<accession>A0ABV1YLG6</accession>
<dbReference type="Gene3D" id="3.40.630.30">
    <property type="match status" value="1"/>
</dbReference>
<proteinExistence type="predicted"/>
<dbReference type="PROSITE" id="PS51186">
    <property type="entry name" value="GNAT"/>
    <property type="match status" value="1"/>
</dbReference>
<dbReference type="Proteomes" id="UP001464387">
    <property type="component" value="Unassembled WGS sequence"/>
</dbReference>
<evidence type="ECO:0000313" key="3">
    <source>
        <dbReference type="EMBL" id="MER8936015.1"/>
    </source>
</evidence>
<dbReference type="InterPro" id="IPR016181">
    <property type="entry name" value="Acyl_CoA_acyltransferase"/>
</dbReference>
<dbReference type="SUPFAM" id="SSF55729">
    <property type="entry name" value="Acyl-CoA N-acyltransferases (Nat)"/>
    <property type="match status" value="1"/>
</dbReference>
<evidence type="ECO:0000259" key="2">
    <source>
        <dbReference type="PROSITE" id="PS51186"/>
    </source>
</evidence>